<evidence type="ECO:0000256" key="1">
    <source>
        <dbReference type="ARBA" id="ARBA00022723"/>
    </source>
</evidence>
<feature type="domain" description="Lipoxygenase" evidence="5">
    <location>
        <begin position="164"/>
        <end position="575"/>
    </location>
</feature>
<keyword evidence="7" id="KW-1185">Reference proteome</keyword>
<keyword evidence="1" id="KW-0479">Metal-binding</keyword>
<dbReference type="GO" id="GO:0046872">
    <property type="term" value="F:metal ion binding"/>
    <property type="evidence" value="ECO:0007669"/>
    <property type="project" value="UniProtKB-KW"/>
</dbReference>
<evidence type="ECO:0000256" key="4">
    <source>
        <dbReference type="SAM" id="SignalP"/>
    </source>
</evidence>
<dbReference type="SUPFAM" id="SSF48484">
    <property type="entry name" value="Lipoxigenase"/>
    <property type="match status" value="1"/>
</dbReference>
<dbReference type="Gene3D" id="1.20.245.10">
    <property type="entry name" value="Lipoxygenase-1, Domain 5"/>
    <property type="match status" value="1"/>
</dbReference>
<keyword evidence="4" id="KW-0732">Signal</keyword>
<dbReference type="InterPro" id="IPR013819">
    <property type="entry name" value="LipOase_C"/>
</dbReference>
<dbReference type="EMBL" id="GL376586">
    <property type="status" value="NOT_ANNOTATED_CDS"/>
    <property type="molecule type" value="Genomic_DNA"/>
</dbReference>
<evidence type="ECO:0000313" key="6">
    <source>
        <dbReference type="EnsemblProtists" id="PYU1_T013753"/>
    </source>
</evidence>
<reference evidence="7" key="1">
    <citation type="journal article" date="2010" name="Genome Biol.">
        <title>Genome sequence of the necrotrophic plant pathogen Pythium ultimum reveals original pathogenicity mechanisms and effector repertoire.</title>
        <authorList>
            <person name="Levesque C.A."/>
            <person name="Brouwer H."/>
            <person name="Cano L."/>
            <person name="Hamilton J.P."/>
            <person name="Holt C."/>
            <person name="Huitema E."/>
            <person name="Raffaele S."/>
            <person name="Robideau G.P."/>
            <person name="Thines M."/>
            <person name="Win J."/>
            <person name="Zerillo M.M."/>
            <person name="Beakes G.W."/>
            <person name="Boore J.L."/>
            <person name="Busam D."/>
            <person name="Dumas B."/>
            <person name="Ferriera S."/>
            <person name="Fuerstenberg S.I."/>
            <person name="Gachon C.M."/>
            <person name="Gaulin E."/>
            <person name="Govers F."/>
            <person name="Grenville-Briggs L."/>
            <person name="Horner N."/>
            <person name="Hostetler J."/>
            <person name="Jiang R.H."/>
            <person name="Johnson J."/>
            <person name="Krajaejun T."/>
            <person name="Lin H."/>
            <person name="Meijer H.J."/>
            <person name="Moore B."/>
            <person name="Morris P."/>
            <person name="Phuntmart V."/>
            <person name="Puiu D."/>
            <person name="Shetty J."/>
            <person name="Stajich J.E."/>
            <person name="Tripathy S."/>
            <person name="Wawra S."/>
            <person name="van West P."/>
            <person name="Whitty B.R."/>
            <person name="Coutinho P.M."/>
            <person name="Henrissat B."/>
            <person name="Martin F."/>
            <person name="Thomas P.D."/>
            <person name="Tyler B.M."/>
            <person name="De Vries R.P."/>
            <person name="Kamoun S."/>
            <person name="Yandell M."/>
            <person name="Tisserat N."/>
            <person name="Buell C.R."/>
        </authorList>
    </citation>
    <scope>NUCLEOTIDE SEQUENCE</scope>
    <source>
        <strain evidence="7">DAOM:BR144</strain>
    </source>
</reference>
<dbReference type="OMA" id="SHYMRTH"/>
<dbReference type="Proteomes" id="UP000019132">
    <property type="component" value="Unassembled WGS sequence"/>
</dbReference>
<dbReference type="STRING" id="431595.K3X954"/>
<dbReference type="GO" id="GO:0016702">
    <property type="term" value="F:oxidoreductase activity, acting on single donors with incorporation of molecular oxygen, incorporation of two atoms of oxygen"/>
    <property type="evidence" value="ECO:0007669"/>
    <property type="project" value="InterPro"/>
</dbReference>
<dbReference type="InParanoid" id="K3X954"/>
<keyword evidence="2" id="KW-0223">Dioxygenase</keyword>
<dbReference type="InterPro" id="IPR000907">
    <property type="entry name" value="LipOase"/>
</dbReference>
<dbReference type="eggNOG" id="ENOG502RWMC">
    <property type="taxonomic scope" value="Eukaryota"/>
</dbReference>
<name>K3X954_GLOUD</name>
<dbReference type="Gene3D" id="3.10.450.60">
    <property type="match status" value="1"/>
</dbReference>
<protein>
    <recommendedName>
        <fullName evidence="5">Lipoxygenase domain-containing protein</fullName>
    </recommendedName>
</protein>
<dbReference type="PANTHER" id="PTHR11771">
    <property type="entry name" value="LIPOXYGENASE"/>
    <property type="match status" value="1"/>
</dbReference>
<feature type="chain" id="PRO_5003868703" description="Lipoxygenase domain-containing protein" evidence="4">
    <location>
        <begin position="21"/>
        <end position="575"/>
    </location>
</feature>
<evidence type="ECO:0000256" key="2">
    <source>
        <dbReference type="ARBA" id="ARBA00022964"/>
    </source>
</evidence>
<evidence type="ECO:0000259" key="5">
    <source>
        <dbReference type="PROSITE" id="PS51393"/>
    </source>
</evidence>
<dbReference type="Pfam" id="PF00305">
    <property type="entry name" value="Lipoxygenase"/>
    <property type="match status" value="1"/>
</dbReference>
<organism evidence="6 7">
    <name type="scientific">Globisporangium ultimum (strain ATCC 200006 / CBS 805.95 / DAOM BR144)</name>
    <name type="common">Pythium ultimum</name>
    <dbReference type="NCBI Taxonomy" id="431595"/>
    <lineage>
        <taxon>Eukaryota</taxon>
        <taxon>Sar</taxon>
        <taxon>Stramenopiles</taxon>
        <taxon>Oomycota</taxon>
        <taxon>Peronosporomycetes</taxon>
        <taxon>Pythiales</taxon>
        <taxon>Pythiaceae</taxon>
        <taxon>Globisporangium</taxon>
    </lineage>
</organism>
<dbReference type="InterPro" id="IPR036226">
    <property type="entry name" value="LipOase_C_sf"/>
</dbReference>
<dbReference type="AlphaFoldDB" id="K3X954"/>
<reference evidence="7" key="2">
    <citation type="submission" date="2010-04" db="EMBL/GenBank/DDBJ databases">
        <authorList>
            <person name="Buell R."/>
            <person name="Hamilton J."/>
            <person name="Hostetler J."/>
        </authorList>
    </citation>
    <scope>NUCLEOTIDE SEQUENCE [LARGE SCALE GENOMIC DNA]</scope>
    <source>
        <strain evidence="7">DAOM:BR144</strain>
    </source>
</reference>
<dbReference type="VEuPathDB" id="FungiDB:PYU1_G013724"/>
<feature type="signal peptide" evidence="4">
    <location>
        <begin position="1"/>
        <end position="20"/>
    </location>
</feature>
<proteinExistence type="predicted"/>
<evidence type="ECO:0000313" key="7">
    <source>
        <dbReference type="Proteomes" id="UP000019132"/>
    </source>
</evidence>
<dbReference type="PROSITE" id="PS51393">
    <property type="entry name" value="LIPOXYGENASE_3"/>
    <property type="match status" value="1"/>
</dbReference>
<dbReference type="HOGENOM" id="CLU_023553_0_0_1"/>
<dbReference type="GO" id="GO:0034440">
    <property type="term" value="P:lipid oxidation"/>
    <property type="evidence" value="ECO:0007669"/>
    <property type="project" value="InterPro"/>
</dbReference>
<dbReference type="EnsemblProtists" id="PYU1_T013753">
    <property type="protein sequence ID" value="PYU1_T013753"/>
    <property type="gene ID" value="PYU1_G013724"/>
</dbReference>
<keyword evidence="3" id="KW-0560">Oxidoreductase</keyword>
<sequence length="575" mass="63789">MKVFLPVLALLASCIATNSAQVSAALSIPNLASSEQEKAGRAAEIQAIANQIKNEKRTWHIGDREYVFYDGPVVSPGSLAEKIQQSELTTLSTFETTAPASLYALALQSPFNTVEDYANFYANATKFMSKPVSIDISDENFGYQRTTVKGFSMRTFRDGTDSYPVDTKLTDAAVAQICGGSTTLAQLVQANRLFVTDYSSYGHWSESIETTGKFVAPVVGFFCYNDDRKKLLPLAIRVVDANLTYTPFDKQEEWTLAKMAVDTADINYQQVQHFADTHAVFVPVRVEVLRNLASSHPVSALLLRTNKIDFALEQRAAVVLFNTSTILDKTFGFGAPGGTTFFGNQLGLLSLDKDEFTADIEQRGLNHLPVHKYAVYGRLYHDAIASFIDAYLRVYYPSDEAVQQDAEVQNWAKGLSVVWQLRGFPSAFASRAELQKLLTHLLMQTFVRHHSMNGAPTWETMSVPYSTPGLWKKMPTQKLGENDTLNILEYSTPTRLVPSLVLFSSNFKRNVPATESLLALFQNAVFADEPALAPAIAAFESALQSIDATIVSVEQGERWPYLLLRPSMLPHYGWV</sequence>
<evidence type="ECO:0000256" key="3">
    <source>
        <dbReference type="ARBA" id="ARBA00023002"/>
    </source>
</evidence>
<accession>K3X954</accession>
<reference evidence="6" key="3">
    <citation type="submission" date="2015-02" db="UniProtKB">
        <authorList>
            <consortium name="EnsemblProtists"/>
        </authorList>
    </citation>
    <scope>IDENTIFICATION</scope>
    <source>
        <strain evidence="6">DAOM BR144</strain>
    </source>
</reference>